<dbReference type="RefSeq" id="WP_069636041.1">
    <property type="nucleotide sequence ID" value="NZ_JXKZ01000011.1"/>
</dbReference>
<accession>A0A1E5GRG0</accession>
<feature type="transmembrane region" description="Helical" evidence="8">
    <location>
        <begin position="39"/>
        <end position="61"/>
    </location>
</feature>
<evidence type="ECO:0000256" key="2">
    <source>
        <dbReference type="ARBA" id="ARBA00006175"/>
    </source>
</evidence>
<dbReference type="Gene3D" id="1.20.1080.10">
    <property type="entry name" value="Glycerol uptake facilitator protein"/>
    <property type="match status" value="1"/>
</dbReference>
<dbReference type="STRING" id="903983.BCR23_11990"/>
<comment type="subcellular location">
    <subcellularLocation>
        <location evidence="1">Membrane</location>
        <topology evidence="1">Multi-pass membrane protein</topology>
    </subcellularLocation>
</comment>
<dbReference type="InterPro" id="IPR022357">
    <property type="entry name" value="MIP_CS"/>
</dbReference>
<dbReference type="PANTHER" id="PTHR43829">
    <property type="entry name" value="AQUAPORIN OR AQUAGLYCEROPORIN RELATED"/>
    <property type="match status" value="1"/>
</dbReference>
<reference evidence="10" key="1">
    <citation type="submission" date="2016-09" db="EMBL/GenBank/DDBJ databases">
        <authorList>
            <person name="Gulvik C.A."/>
        </authorList>
    </citation>
    <scope>NUCLEOTIDE SEQUENCE [LARGE SCALE GENOMIC DNA]</scope>
    <source>
        <strain evidence="10">LMG 26306</strain>
    </source>
</reference>
<dbReference type="PATRIC" id="fig|903983.4.peg.502"/>
<feature type="transmembrane region" description="Helical" evidence="8">
    <location>
        <begin position="168"/>
        <end position="189"/>
    </location>
</feature>
<feature type="transmembrane region" description="Helical" evidence="8">
    <location>
        <begin position="135"/>
        <end position="156"/>
    </location>
</feature>
<evidence type="ECO:0000256" key="4">
    <source>
        <dbReference type="ARBA" id="ARBA00022692"/>
    </source>
</evidence>
<dbReference type="OrthoDB" id="9807293at2"/>
<dbReference type="InterPro" id="IPR023271">
    <property type="entry name" value="Aquaporin-like"/>
</dbReference>
<proteinExistence type="inferred from homology"/>
<evidence type="ECO:0000313" key="9">
    <source>
        <dbReference type="EMBL" id="OEG14810.1"/>
    </source>
</evidence>
<dbReference type="PRINTS" id="PR00783">
    <property type="entry name" value="MINTRINSICP"/>
</dbReference>
<organism evidence="9 10">
    <name type="scientific">Enterococcus quebecensis</name>
    <dbReference type="NCBI Taxonomy" id="903983"/>
    <lineage>
        <taxon>Bacteria</taxon>
        <taxon>Bacillati</taxon>
        <taxon>Bacillota</taxon>
        <taxon>Bacilli</taxon>
        <taxon>Lactobacillales</taxon>
        <taxon>Enterococcaceae</taxon>
        <taxon>Enterococcus</taxon>
    </lineage>
</organism>
<dbReference type="AlphaFoldDB" id="A0A1E5GRG0"/>
<evidence type="ECO:0000256" key="7">
    <source>
        <dbReference type="RuleBase" id="RU000477"/>
    </source>
</evidence>
<dbReference type="PANTHER" id="PTHR43829:SF9">
    <property type="entry name" value="AQUAPORIN-9"/>
    <property type="match status" value="1"/>
</dbReference>
<protein>
    <submittedName>
        <fullName evidence="9">Aquaporin</fullName>
    </submittedName>
</protein>
<dbReference type="GO" id="GO:0005886">
    <property type="term" value="C:plasma membrane"/>
    <property type="evidence" value="ECO:0007669"/>
    <property type="project" value="TreeGrafter"/>
</dbReference>
<evidence type="ECO:0000256" key="6">
    <source>
        <dbReference type="ARBA" id="ARBA00023136"/>
    </source>
</evidence>
<gene>
    <name evidence="9" type="ORF">BCR23_11990</name>
</gene>
<evidence type="ECO:0000256" key="5">
    <source>
        <dbReference type="ARBA" id="ARBA00022989"/>
    </source>
</evidence>
<keyword evidence="3 7" id="KW-0813">Transport</keyword>
<dbReference type="GO" id="GO:0015254">
    <property type="term" value="F:glycerol channel activity"/>
    <property type="evidence" value="ECO:0007669"/>
    <property type="project" value="TreeGrafter"/>
</dbReference>
<dbReference type="Pfam" id="PF00230">
    <property type="entry name" value="MIP"/>
    <property type="match status" value="1"/>
</dbReference>
<name>A0A1E5GRG0_9ENTE</name>
<dbReference type="NCBIfam" id="TIGR00861">
    <property type="entry name" value="MIP"/>
    <property type="match status" value="1"/>
</dbReference>
<dbReference type="InterPro" id="IPR000425">
    <property type="entry name" value="MIP"/>
</dbReference>
<evidence type="ECO:0000256" key="1">
    <source>
        <dbReference type="ARBA" id="ARBA00004141"/>
    </source>
</evidence>
<comment type="similarity">
    <text evidence="2 7">Belongs to the MIP/aquaporin (TC 1.A.8) family.</text>
</comment>
<keyword evidence="4 7" id="KW-0812">Transmembrane</keyword>
<dbReference type="PROSITE" id="PS00221">
    <property type="entry name" value="MIP"/>
    <property type="match status" value="1"/>
</dbReference>
<dbReference type="SUPFAM" id="SSF81338">
    <property type="entry name" value="Aquaporin-like"/>
    <property type="match status" value="1"/>
</dbReference>
<evidence type="ECO:0000313" key="10">
    <source>
        <dbReference type="Proteomes" id="UP000094764"/>
    </source>
</evidence>
<dbReference type="Proteomes" id="UP000094764">
    <property type="component" value="Unassembled WGS sequence"/>
</dbReference>
<keyword evidence="5 8" id="KW-1133">Transmembrane helix</keyword>
<dbReference type="InterPro" id="IPR050363">
    <property type="entry name" value="MIP/Aquaporin"/>
</dbReference>
<evidence type="ECO:0000256" key="8">
    <source>
        <dbReference type="SAM" id="Phobius"/>
    </source>
</evidence>
<keyword evidence="10" id="KW-1185">Reference proteome</keyword>
<sequence>MDTSNMTQIFSEFLGTMILILLGDGVCAAVNLKKSKAEASGWIVIAFGWAMAVTMAVYIAGFMGPAHLNPAVTIAMAMTGSFSWGMVVPFIIAQVLGAVVGAFLVWAAYLPHWEATEDQGAILGTFATGPAIRNYPANMVTEIIGTFILVLGLLSFSQHTFTDGLNPLVVGALILSIGLSLGGPTGYAINPARDLGPRLAHQLLPIPTKGDSDWSYSWVPIVGPVIGALVASGVYMLMV</sequence>
<feature type="transmembrane region" description="Helical" evidence="8">
    <location>
        <begin position="218"/>
        <end position="238"/>
    </location>
</feature>
<comment type="caution">
    <text evidence="9">The sequence shown here is derived from an EMBL/GenBank/DDBJ whole genome shotgun (WGS) entry which is preliminary data.</text>
</comment>
<keyword evidence="6 8" id="KW-0472">Membrane</keyword>
<dbReference type="EMBL" id="MIKB01000018">
    <property type="protein sequence ID" value="OEG14810.1"/>
    <property type="molecule type" value="Genomic_DNA"/>
</dbReference>
<feature type="transmembrane region" description="Helical" evidence="8">
    <location>
        <begin position="82"/>
        <end position="109"/>
    </location>
</feature>
<evidence type="ECO:0000256" key="3">
    <source>
        <dbReference type="ARBA" id="ARBA00022448"/>
    </source>
</evidence>